<reference evidence="2 3" key="1">
    <citation type="submission" date="2015-11" db="EMBL/GenBank/DDBJ databases">
        <title>Genomic analysis of 38 Legionella species identifies large and diverse effector repertoires.</title>
        <authorList>
            <person name="Burstein D."/>
            <person name="Amaro F."/>
            <person name="Zusman T."/>
            <person name="Lifshitz Z."/>
            <person name="Cohen O."/>
            <person name="Gilbert J.A."/>
            <person name="Pupko T."/>
            <person name="Shuman H.A."/>
            <person name="Segal G."/>
        </authorList>
    </citation>
    <scope>NUCLEOTIDE SEQUENCE [LARGE SCALE GENOMIC DNA]</scope>
    <source>
        <strain evidence="2 3">ATCC 49751</strain>
    </source>
</reference>
<accession>A0A0W0VUD9</accession>
<evidence type="ECO:0000256" key="1">
    <source>
        <dbReference type="ARBA" id="ARBA00006484"/>
    </source>
</evidence>
<dbReference type="Gene3D" id="3.40.50.720">
    <property type="entry name" value="NAD(P)-binding Rossmann-like Domain"/>
    <property type="match status" value="1"/>
</dbReference>
<dbReference type="eggNOG" id="COG1028">
    <property type="taxonomic scope" value="Bacteria"/>
</dbReference>
<dbReference type="Proteomes" id="UP000054869">
    <property type="component" value="Unassembled WGS sequence"/>
</dbReference>
<dbReference type="SUPFAM" id="SSF51735">
    <property type="entry name" value="NAD(P)-binding Rossmann-fold domains"/>
    <property type="match status" value="1"/>
</dbReference>
<dbReference type="Pfam" id="PF00106">
    <property type="entry name" value="adh_short"/>
    <property type="match status" value="1"/>
</dbReference>
<organism evidence="2 3">
    <name type="scientific">Legionella lansingensis</name>
    <dbReference type="NCBI Taxonomy" id="45067"/>
    <lineage>
        <taxon>Bacteria</taxon>
        <taxon>Pseudomonadati</taxon>
        <taxon>Pseudomonadota</taxon>
        <taxon>Gammaproteobacteria</taxon>
        <taxon>Legionellales</taxon>
        <taxon>Legionellaceae</taxon>
        <taxon>Legionella</taxon>
    </lineage>
</organism>
<comment type="caution">
    <text evidence="2">The sequence shown here is derived from an EMBL/GenBank/DDBJ whole genome shotgun (WGS) entry which is preliminary data.</text>
</comment>
<dbReference type="PRINTS" id="PR00081">
    <property type="entry name" value="GDHRDH"/>
</dbReference>
<gene>
    <name evidence="2" type="ORF">Llan_0596</name>
</gene>
<proteinExistence type="inferred from homology"/>
<dbReference type="PANTHER" id="PTHR42879:SF2">
    <property type="entry name" value="3-OXOACYL-[ACYL-CARRIER-PROTEIN] REDUCTASE FABG"/>
    <property type="match status" value="1"/>
</dbReference>
<dbReference type="InterPro" id="IPR036291">
    <property type="entry name" value="NAD(P)-bd_dom_sf"/>
</dbReference>
<sequence length="262" mass="28722">MDLKLTEKTAFVSGSTSGIGFSIALGLAKEGAKTYINGPSQTLVDQALHTIKKDKLKIYGISADLSTITGAQSVIEQLPKIDILINNLGIYEPQDFFSLKDEDWSRTIEINVMSGIRLSRHYLKTMLQKNWGRIIFISSESGIMIPKEMIHYGVTKTMQIALASGLAKLTKNSQVTVNSILAGPTRTPGIEKFISNLAKEWKIPKNQVEKEYFLKVRTGSLINRFALPEEVANLAVYLSSPLSSCTNGATLRGDGGIIKSII</sequence>
<dbReference type="OrthoDB" id="9793325at2"/>
<dbReference type="PANTHER" id="PTHR42879">
    <property type="entry name" value="3-OXOACYL-(ACYL-CARRIER-PROTEIN) REDUCTASE"/>
    <property type="match status" value="1"/>
</dbReference>
<evidence type="ECO:0000313" key="3">
    <source>
        <dbReference type="Proteomes" id="UP000054869"/>
    </source>
</evidence>
<dbReference type="AlphaFoldDB" id="A0A0W0VUD9"/>
<evidence type="ECO:0000313" key="2">
    <source>
        <dbReference type="EMBL" id="KTD23815.1"/>
    </source>
</evidence>
<dbReference type="RefSeq" id="WP_028372188.1">
    <property type="nucleotide sequence ID" value="NZ_CAAAJD010000001.1"/>
</dbReference>
<dbReference type="STRING" id="45067.Llan_0596"/>
<comment type="similarity">
    <text evidence="1">Belongs to the short-chain dehydrogenases/reductases (SDR) family.</text>
</comment>
<dbReference type="InterPro" id="IPR002347">
    <property type="entry name" value="SDR_fam"/>
</dbReference>
<dbReference type="InterPro" id="IPR050259">
    <property type="entry name" value="SDR"/>
</dbReference>
<dbReference type="CDD" id="cd05233">
    <property type="entry name" value="SDR_c"/>
    <property type="match status" value="1"/>
</dbReference>
<name>A0A0W0VUD9_9GAMM</name>
<dbReference type="PATRIC" id="fig|45067.4.peg.622"/>
<keyword evidence="3" id="KW-1185">Reference proteome</keyword>
<protein>
    <submittedName>
        <fullName evidence="2">Short-chain dehydrogenase/reductase</fullName>
    </submittedName>
</protein>
<dbReference type="EMBL" id="LNYI01000011">
    <property type="protein sequence ID" value="KTD23815.1"/>
    <property type="molecule type" value="Genomic_DNA"/>
</dbReference>